<name>A0A9D2J161_9BACE</name>
<comment type="caution">
    <text evidence="11">The sequence shown here is derived from an EMBL/GenBank/DDBJ whole genome shotgun (WGS) entry which is preliminary data.</text>
</comment>
<evidence type="ECO:0000313" key="11">
    <source>
        <dbReference type="EMBL" id="HIZ31959.1"/>
    </source>
</evidence>
<keyword evidence="8" id="KW-0234">DNA repair</keyword>
<evidence type="ECO:0000256" key="7">
    <source>
        <dbReference type="ARBA" id="ARBA00022842"/>
    </source>
</evidence>
<comment type="cofactor">
    <cofactor evidence="2">
        <name>Mg(2+)</name>
        <dbReference type="ChEBI" id="CHEBI:18420"/>
    </cofactor>
</comment>
<organism evidence="11 12">
    <name type="scientific">Candidatus Bacteroides merdigallinarum</name>
    <dbReference type="NCBI Taxonomy" id="2838473"/>
    <lineage>
        <taxon>Bacteria</taxon>
        <taxon>Pseudomonadati</taxon>
        <taxon>Bacteroidota</taxon>
        <taxon>Bacteroidia</taxon>
        <taxon>Bacteroidales</taxon>
        <taxon>Bacteroidaceae</taxon>
        <taxon>Bacteroides</taxon>
    </lineage>
</organism>
<keyword evidence="4" id="KW-0479">Metal-binding</keyword>
<gene>
    <name evidence="11" type="ORF">H9814_00200</name>
</gene>
<feature type="transmembrane region" description="Helical" evidence="9">
    <location>
        <begin position="38"/>
        <end position="62"/>
    </location>
</feature>
<evidence type="ECO:0000256" key="3">
    <source>
        <dbReference type="ARBA" id="ARBA00022722"/>
    </source>
</evidence>
<feature type="transmembrane region" description="Helical" evidence="9">
    <location>
        <begin position="69"/>
        <end position="88"/>
    </location>
</feature>
<dbReference type="InterPro" id="IPR005135">
    <property type="entry name" value="Endo/exonuclease/phosphatase"/>
</dbReference>
<sequence>MRHLGRFVVLLIAGVNLLFTGMLLCAAYSPYIQPVEHPVWSCLGLAFPVFLLVNGLFLLFWVVVRQYRYALLPLAGFLLCLSQIRTYFPLHFQSDEVPEESIKVLSYNIMGFGIQAKEDKENPVLAYLKASGADILCLQEYATGRTARHPSQKEVERALADYPYHHIGVVGENKANRIACYSKLPILSARPVKYASASNGSWLYELAWGKDTLLVINNHLESNKLTHEDKEVYEDMLSDPGKEKVKSGARLLGGKLAEASALRAPQADAIAREIGRSSHRYIVVCGDFNDSPISYAHRVIGERLEDAFADSGCGLGISYNRNKFYFRIDHILNSPALKAWHCRVDRSIRASDHYPIVCSLSREMEEGKK</sequence>
<evidence type="ECO:0000256" key="5">
    <source>
        <dbReference type="ARBA" id="ARBA00022763"/>
    </source>
</evidence>
<dbReference type="SUPFAM" id="SSF56219">
    <property type="entry name" value="DNase I-like"/>
    <property type="match status" value="1"/>
</dbReference>
<evidence type="ECO:0000256" key="9">
    <source>
        <dbReference type="SAM" id="Phobius"/>
    </source>
</evidence>
<keyword evidence="9" id="KW-1133">Transmembrane helix</keyword>
<keyword evidence="9" id="KW-0812">Transmembrane</keyword>
<dbReference type="EMBL" id="DXBX01000001">
    <property type="protein sequence ID" value="HIZ31959.1"/>
    <property type="molecule type" value="Genomic_DNA"/>
</dbReference>
<evidence type="ECO:0000256" key="4">
    <source>
        <dbReference type="ARBA" id="ARBA00022723"/>
    </source>
</evidence>
<keyword evidence="6" id="KW-0378">Hydrolase</keyword>
<reference evidence="11" key="2">
    <citation type="submission" date="2021-04" db="EMBL/GenBank/DDBJ databases">
        <authorList>
            <person name="Gilroy R."/>
        </authorList>
    </citation>
    <scope>NUCLEOTIDE SEQUENCE</scope>
    <source>
        <strain evidence="11">ChiHjej9B8-1298</strain>
    </source>
</reference>
<evidence type="ECO:0000313" key="12">
    <source>
        <dbReference type="Proteomes" id="UP000824028"/>
    </source>
</evidence>
<evidence type="ECO:0000256" key="1">
    <source>
        <dbReference type="ARBA" id="ARBA00001936"/>
    </source>
</evidence>
<keyword evidence="5" id="KW-0227">DNA damage</keyword>
<keyword evidence="3" id="KW-0540">Nuclease</keyword>
<evidence type="ECO:0000256" key="8">
    <source>
        <dbReference type="ARBA" id="ARBA00023204"/>
    </source>
</evidence>
<comment type="cofactor">
    <cofactor evidence="1">
        <name>Mn(2+)</name>
        <dbReference type="ChEBI" id="CHEBI:29035"/>
    </cofactor>
</comment>
<evidence type="ECO:0000256" key="6">
    <source>
        <dbReference type="ARBA" id="ARBA00022801"/>
    </source>
</evidence>
<dbReference type="GO" id="GO:0016787">
    <property type="term" value="F:hydrolase activity"/>
    <property type="evidence" value="ECO:0007669"/>
    <property type="project" value="UniProtKB-KW"/>
</dbReference>
<accession>A0A9D2J161</accession>
<protein>
    <submittedName>
        <fullName evidence="11">Endonuclease/exonuclease/phosphatase family protein</fullName>
    </submittedName>
</protein>
<evidence type="ECO:0000259" key="10">
    <source>
        <dbReference type="Pfam" id="PF03372"/>
    </source>
</evidence>
<keyword evidence="7" id="KW-0460">Magnesium</keyword>
<dbReference type="GO" id="GO:0006281">
    <property type="term" value="P:DNA repair"/>
    <property type="evidence" value="ECO:0007669"/>
    <property type="project" value="UniProtKB-KW"/>
</dbReference>
<dbReference type="PANTHER" id="PTHR15822">
    <property type="entry name" value="TRAF AND TNF RECEPTOR-ASSOCIATED PROTEIN"/>
    <property type="match status" value="1"/>
</dbReference>
<dbReference type="AlphaFoldDB" id="A0A9D2J161"/>
<feature type="transmembrane region" description="Helical" evidence="9">
    <location>
        <begin position="7"/>
        <end position="32"/>
    </location>
</feature>
<dbReference type="GO" id="GO:0004519">
    <property type="term" value="F:endonuclease activity"/>
    <property type="evidence" value="ECO:0007669"/>
    <property type="project" value="UniProtKB-KW"/>
</dbReference>
<dbReference type="GO" id="GO:0046872">
    <property type="term" value="F:metal ion binding"/>
    <property type="evidence" value="ECO:0007669"/>
    <property type="project" value="UniProtKB-KW"/>
</dbReference>
<reference evidence="11" key="1">
    <citation type="journal article" date="2021" name="PeerJ">
        <title>Extensive microbial diversity within the chicken gut microbiome revealed by metagenomics and culture.</title>
        <authorList>
            <person name="Gilroy R."/>
            <person name="Ravi A."/>
            <person name="Getino M."/>
            <person name="Pursley I."/>
            <person name="Horton D.L."/>
            <person name="Alikhan N.F."/>
            <person name="Baker D."/>
            <person name="Gharbi K."/>
            <person name="Hall N."/>
            <person name="Watson M."/>
            <person name="Adriaenssens E.M."/>
            <person name="Foster-Nyarko E."/>
            <person name="Jarju S."/>
            <person name="Secka A."/>
            <person name="Antonio M."/>
            <person name="Oren A."/>
            <person name="Chaudhuri R.R."/>
            <person name="La Ragione R."/>
            <person name="Hildebrand F."/>
            <person name="Pallen M.J."/>
        </authorList>
    </citation>
    <scope>NUCLEOTIDE SEQUENCE</scope>
    <source>
        <strain evidence="11">ChiHjej9B8-1298</strain>
    </source>
</reference>
<keyword evidence="11" id="KW-0255">Endonuclease</keyword>
<dbReference type="InterPro" id="IPR036691">
    <property type="entry name" value="Endo/exonu/phosph_ase_sf"/>
</dbReference>
<feature type="domain" description="Endonuclease/exonuclease/phosphatase" evidence="10">
    <location>
        <begin position="105"/>
        <end position="353"/>
    </location>
</feature>
<dbReference type="InterPro" id="IPR051547">
    <property type="entry name" value="TDP2-like"/>
</dbReference>
<dbReference type="Proteomes" id="UP000824028">
    <property type="component" value="Unassembled WGS sequence"/>
</dbReference>
<dbReference type="Pfam" id="PF03372">
    <property type="entry name" value="Exo_endo_phos"/>
    <property type="match status" value="1"/>
</dbReference>
<evidence type="ECO:0000256" key="2">
    <source>
        <dbReference type="ARBA" id="ARBA00001946"/>
    </source>
</evidence>
<proteinExistence type="predicted"/>
<dbReference type="PANTHER" id="PTHR15822:SF4">
    <property type="entry name" value="TYROSYL-DNA PHOSPHODIESTERASE 2"/>
    <property type="match status" value="1"/>
</dbReference>
<dbReference type="CDD" id="cd09084">
    <property type="entry name" value="EEP-2"/>
    <property type="match status" value="1"/>
</dbReference>
<keyword evidence="9" id="KW-0472">Membrane</keyword>
<dbReference type="Gene3D" id="3.60.10.10">
    <property type="entry name" value="Endonuclease/exonuclease/phosphatase"/>
    <property type="match status" value="1"/>
</dbReference>